<evidence type="ECO:0000256" key="3">
    <source>
        <dbReference type="ARBA" id="ARBA00022737"/>
    </source>
</evidence>
<keyword evidence="1" id="KW-0433">Leucine-rich repeat</keyword>
<proteinExistence type="predicted"/>
<dbReference type="AlphaFoldDB" id="H2ZDY4"/>
<feature type="domain" description="LRRNT" evidence="5">
    <location>
        <begin position="32"/>
        <end position="63"/>
    </location>
</feature>
<keyword evidence="7" id="KW-1185">Reference proteome</keyword>
<reference evidence="6" key="2">
    <citation type="submission" date="2025-08" db="UniProtKB">
        <authorList>
            <consortium name="Ensembl"/>
        </authorList>
    </citation>
    <scope>IDENTIFICATION</scope>
</reference>
<keyword evidence="3" id="KW-0677">Repeat</keyword>
<sequence>MGIKKTLVFFHFIVFLLELGRISNAQRPGNRRCPTGCVCFVTTVRCMHLRLDSIPRVPVETRILDMRFNRIRSIPSSTFHRMWNLNTLLLNNNEIQSISEDAFRGLSSLKYLYLHDNKLVTVPSGTFATLPKLERLLLHANLIETLPNRLFDHLTSLKRLRLDGNRLRCDCDLSWLATFLKGPGRKIFAAAICHHPRT</sequence>
<feature type="chain" id="PRO_5003579238" description="LRRNT domain-containing protein" evidence="4">
    <location>
        <begin position="26"/>
        <end position="198"/>
    </location>
</feature>
<protein>
    <recommendedName>
        <fullName evidence="5">LRRNT domain-containing protein</fullName>
    </recommendedName>
</protein>
<dbReference type="SMART" id="SM00369">
    <property type="entry name" value="LRR_TYP"/>
    <property type="match status" value="5"/>
</dbReference>
<dbReference type="InterPro" id="IPR050328">
    <property type="entry name" value="Dev_Immune_Receptor"/>
</dbReference>
<dbReference type="HOGENOM" id="CLU_1182457_0_0_1"/>
<dbReference type="Pfam" id="PF13855">
    <property type="entry name" value="LRR_8"/>
    <property type="match status" value="1"/>
</dbReference>
<evidence type="ECO:0000313" key="6">
    <source>
        <dbReference type="Ensembl" id="ENSCSAVP00000015800.1"/>
    </source>
</evidence>
<dbReference type="InterPro" id="IPR003591">
    <property type="entry name" value="Leu-rich_rpt_typical-subtyp"/>
</dbReference>
<name>H2ZDY4_CIOSA</name>
<evidence type="ECO:0000256" key="1">
    <source>
        <dbReference type="ARBA" id="ARBA00022614"/>
    </source>
</evidence>
<dbReference type="Proteomes" id="UP000007875">
    <property type="component" value="Unassembled WGS sequence"/>
</dbReference>
<dbReference type="SUPFAM" id="SSF52058">
    <property type="entry name" value="L domain-like"/>
    <property type="match status" value="1"/>
</dbReference>
<organism evidence="6 7">
    <name type="scientific">Ciona savignyi</name>
    <name type="common">Pacific transparent sea squirt</name>
    <dbReference type="NCBI Taxonomy" id="51511"/>
    <lineage>
        <taxon>Eukaryota</taxon>
        <taxon>Metazoa</taxon>
        <taxon>Chordata</taxon>
        <taxon>Tunicata</taxon>
        <taxon>Ascidiacea</taxon>
        <taxon>Phlebobranchia</taxon>
        <taxon>Cionidae</taxon>
        <taxon>Ciona</taxon>
    </lineage>
</organism>
<dbReference type="InterPro" id="IPR000372">
    <property type="entry name" value="LRRNT"/>
</dbReference>
<feature type="signal peptide" evidence="4">
    <location>
        <begin position="1"/>
        <end position="25"/>
    </location>
</feature>
<evidence type="ECO:0000256" key="4">
    <source>
        <dbReference type="SAM" id="SignalP"/>
    </source>
</evidence>
<dbReference type="Gene3D" id="3.80.10.10">
    <property type="entry name" value="Ribonuclease Inhibitor"/>
    <property type="match status" value="2"/>
</dbReference>
<accession>H2ZDY4</accession>
<evidence type="ECO:0000256" key="2">
    <source>
        <dbReference type="ARBA" id="ARBA00022729"/>
    </source>
</evidence>
<dbReference type="PANTHER" id="PTHR24373:SF370">
    <property type="entry name" value="FISH-LIPS, ISOFORM E"/>
    <property type="match status" value="1"/>
</dbReference>
<evidence type="ECO:0000313" key="7">
    <source>
        <dbReference type="Proteomes" id="UP000007875"/>
    </source>
</evidence>
<dbReference type="PANTHER" id="PTHR24373">
    <property type="entry name" value="SLIT RELATED LEUCINE-RICH REPEAT NEURONAL PROTEIN"/>
    <property type="match status" value="1"/>
</dbReference>
<reference evidence="6" key="3">
    <citation type="submission" date="2025-09" db="UniProtKB">
        <authorList>
            <consortium name="Ensembl"/>
        </authorList>
    </citation>
    <scope>IDENTIFICATION</scope>
</reference>
<dbReference type="GeneTree" id="ENSGT00940000168557"/>
<dbReference type="InterPro" id="IPR032675">
    <property type="entry name" value="LRR_dom_sf"/>
</dbReference>
<dbReference type="SMART" id="SM00013">
    <property type="entry name" value="LRRNT"/>
    <property type="match status" value="1"/>
</dbReference>
<reference evidence="7" key="1">
    <citation type="submission" date="2003-08" db="EMBL/GenBank/DDBJ databases">
        <authorList>
            <person name="Birren B."/>
            <person name="Nusbaum C."/>
            <person name="Abebe A."/>
            <person name="Abouelleil A."/>
            <person name="Adekoya E."/>
            <person name="Ait-zahra M."/>
            <person name="Allen N."/>
            <person name="Allen T."/>
            <person name="An P."/>
            <person name="Anderson M."/>
            <person name="Anderson S."/>
            <person name="Arachchi H."/>
            <person name="Armbruster J."/>
            <person name="Bachantsang P."/>
            <person name="Baldwin J."/>
            <person name="Barry A."/>
            <person name="Bayul T."/>
            <person name="Blitshsteyn B."/>
            <person name="Bloom T."/>
            <person name="Blye J."/>
            <person name="Boguslavskiy L."/>
            <person name="Borowsky M."/>
            <person name="Boukhgalter B."/>
            <person name="Brunache A."/>
            <person name="Butler J."/>
            <person name="Calixte N."/>
            <person name="Calvo S."/>
            <person name="Camarata J."/>
            <person name="Campo K."/>
            <person name="Chang J."/>
            <person name="Cheshatsang Y."/>
            <person name="Citroen M."/>
            <person name="Collymore A."/>
            <person name="Considine T."/>
            <person name="Cook A."/>
            <person name="Cooke P."/>
            <person name="Corum B."/>
            <person name="Cuomo C."/>
            <person name="David R."/>
            <person name="Dawoe T."/>
            <person name="Degray S."/>
            <person name="Dodge S."/>
            <person name="Dooley K."/>
            <person name="Dorje P."/>
            <person name="Dorjee K."/>
            <person name="Dorris L."/>
            <person name="Duffey N."/>
            <person name="Dupes A."/>
            <person name="Elkins T."/>
            <person name="Engels R."/>
            <person name="Erickson J."/>
            <person name="Farina A."/>
            <person name="Faro S."/>
            <person name="Ferreira P."/>
            <person name="Fischer H."/>
            <person name="Fitzgerald M."/>
            <person name="Foley K."/>
            <person name="Gage D."/>
            <person name="Galagan J."/>
            <person name="Gearin G."/>
            <person name="Gnerre S."/>
            <person name="Gnirke A."/>
            <person name="Goyette A."/>
            <person name="Graham J."/>
            <person name="Grandbois E."/>
            <person name="Gyaltsen K."/>
            <person name="Hafez N."/>
            <person name="Hagopian D."/>
            <person name="Hagos B."/>
            <person name="Hall J."/>
            <person name="Hatcher B."/>
            <person name="Heller A."/>
            <person name="Higgins H."/>
            <person name="Honan T."/>
            <person name="Horn A."/>
            <person name="Houde N."/>
            <person name="Hughes L."/>
            <person name="Hulme W."/>
            <person name="Husby E."/>
            <person name="Iliev I."/>
            <person name="Jaffe D."/>
            <person name="Jones C."/>
            <person name="Kamal M."/>
            <person name="Kamat A."/>
            <person name="Kamvysselis M."/>
            <person name="Karlsson E."/>
            <person name="Kells C."/>
            <person name="Kieu A."/>
            <person name="Kisner P."/>
            <person name="Kodira C."/>
            <person name="Kulbokas E."/>
            <person name="Labutti K."/>
            <person name="Lama D."/>
            <person name="Landers T."/>
            <person name="Leger J."/>
            <person name="Levine S."/>
            <person name="Lewis D."/>
            <person name="Lewis T."/>
            <person name="Lindblad-toh K."/>
            <person name="Liu X."/>
            <person name="Lokyitsang T."/>
            <person name="Lokyitsang Y."/>
            <person name="Lucien O."/>
            <person name="Lui A."/>
            <person name="Ma L.J."/>
            <person name="Mabbitt R."/>
            <person name="Macdonald J."/>
            <person name="Maclean C."/>
            <person name="Major J."/>
            <person name="Manning J."/>
            <person name="Marabella R."/>
            <person name="Maru K."/>
            <person name="Matthews C."/>
            <person name="Mauceli E."/>
            <person name="Mccarthy M."/>
            <person name="Mcdonough S."/>
            <person name="Mcghee T."/>
            <person name="Meldrim J."/>
            <person name="Meneus L."/>
            <person name="Mesirov J."/>
            <person name="Mihalev A."/>
            <person name="Mihova T."/>
            <person name="Mikkelsen T."/>
            <person name="Mlenga V."/>
            <person name="Moru K."/>
            <person name="Mozes J."/>
            <person name="Mulrain L."/>
            <person name="Munson G."/>
            <person name="Naylor J."/>
            <person name="Newes C."/>
            <person name="Nguyen C."/>
            <person name="Nguyen N."/>
            <person name="Nguyen T."/>
            <person name="Nicol R."/>
            <person name="Nielsen C."/>
            <person name="Nizzari M."/>
            <person name="Norbu C."/>
            <person name="Norbu N."/>
            <person name="O'donnell P."/>
            <person name="Okoawo O."/>
            <person name="O'leary S."/>
            <person name="Omotosho B."/>
            <person name="O'neill K."/>
            <person name="Osman S."/>
            <person name="Parker S."/>
            <person name="Perrin D."/>
            <person name="Phunkhang P."/>
            <person name="Piqani B."/>
            <person name="Purcell S."/>
            <person name="Rachupka T."/>
            <person name="Ramasamy U."/>
            <person name="Rameau R."/>
            <person name="Ray V."/>
            <person name="Raymond C."/>
            <person name="Retta R."/>
            <person name="Richardson S."/>
            <person name="Rise C."/>
            <person name="Rodriguez J."/>
            <person name="Rogers J."/>
            <person name="Rogov P."/>
            <person name="Rutman M."/>
            <person name="Schupbach R."/>
            <person name="Seaman C."/>
            <person name="Settipalli S."/>
            <person name="Sharpe T."/>
            <person name="Sheridan J."/>
            <person name="Sherpa N."/>
            <person name="Shi J."/>
            <person name="Smirnov S."/>
            <person name="Smith C."/>
            <person name="Sougnez C."/>
            <person name="Spencer B."/>
            <person name="Stalker J."/>
            <person name="Stange-thomann N."/>
            <person name="Stavropoulos S."/>
            <person name="Stetson K."/>
            <person name="Stone C."/>
            <person name="Stone S."/>
            <person name="Stubbs M."/>
            <person name="Talamas J."/>
            <person name="Tchuinga P."/>
            <person name="Tenzing P."/>
            <person name="Tesfaye S."/>
            <person name="Theodore J."/>
            <person name="Thoulutsang Y."/>
            <person name="Topham K."/>
            <person name="Towey S."/>
            <person name="Tsamla T."/>
            <person name="Tsomo N."/>
            <person name="Vallee D."/>
            <person name="Vassiliev H."/>
            <person name="Venkataraman V."/>
            <person name="Vinson J."/>
            <person name="Vo A."/>
            <person name="Wade C."/>
            <person name="Wang S."/>
            <person name="Wangchuk T."/>
            <person name="Wangdi T."/>
            <person name="Whittaker C."/>
            <person name="Wilkinson J."/>
            <person name="Wu Y."/>
            <person name="Wyman D."/>
            <person name="Yadav S."/>
            <person name="Yang S."/>
            <person name="Yang X."/>
            <person name="Yeager S."/>
            <person name="Yee E."/>
            <person name="Young G."/>
            <person name="Zainoun J."/>
            <person name="Zembeck L."/>
            <person name="Zimmer A."/>
            <person name="Zody M."/>
            <person name="Lander E."/>
        </authorList>
    </citation>
    <scope>NUCLEOTIDE SEQUENCE [LARGE SCALE GENOMIC DNA]</scope>
</reference>
<dbReference type="InterPro" id="IPR001611">
    <property type="entry name" value="Leu-rich_rpt"/>
</dbReference>
<evidence type="ECO:0000259" key="5">
    <source>
        <dbReference type="SMART" id="SM00013"/>
    </source>
</evidence>
<keyword evidence="2 4" id="KW-0732">Signal</keyword>
<dbReference type="Ensembl" id="ENSCSAVT00000015979.1">
    <property type="protein sequence ID" value="ENSCSAVP00000015800.1"/>
    <property type="gene ID" value="ENSCSAVG00000009287.1"/>
</dbReference>
<dbReference type="PROSITE" id="PS51450">
    <property type="entry name" value="LRR"/>
    <property type="match status" value="1"/>
</dbReference>